<name>A0A8D8THH2_9HEMI</name>
<organism evidence="1">
    <name type="scientific">Cacopsylla melanoneura</name>
    <dbReference type="NCBI Taxonomy" id="428564"/>
    <lineage>
        <taxon>Eukaryota</taxon>
        <taxon>Metazoa</taxon>
        <taxon>Ecdysozoa</taxon>
        <taxon>Arthropoda</taxon>
        <taxon>Hexapoda</taxon>
        <taxon>Insecta</taxon>
        <taxon>Pterygota</taxon>
        <taxon>Neoptera</taxon>
        <taxon>Paraneoptera</taxon>
        <taxon>Hemiptera</taxon>
        <taxon>Sternorrhyncha</taxon>
        <taxon>Psylloidea</taxon>
        <taxon>Psyllidae</taxon>
        <taxon>Psyllinae</taxon>
        <taxon>Cacopsylla</taxon>
    </lineage>
</organism>
<protein>
    <submittedName>
        <fullName evidence="1">Uncharacterized protein</fullName>
    </submittedName>
</protein>
<evidence type="ECO:0000313" key="1">
    <source>
        <dbReference type="EMBL" id="CAG6688074.1"/>
    </source>
</evidence>
<dbReference type="AlphaFoldDB" id="A0A8D8THH2"/>
<reference evidence="1" key="1">
    <citation type="submission" date="2021-05" db="EMBL/GenBank/DDBJ databases">
        <authorList>
            <person name="Alioto T."/>
            <person name="Alioto T."/>
            <person name="Gomez Garrido J."/>
        </authorList>
    </citation>
    <scope>NUCLEOTIDE SEQUENCE</scope>
</reference>
<sequence length="104" mass="12041">MQIPPREKSQISRIPNRSKVMAVFPFFHMYICARNVTIRKIRALLMSNPPSLILSPCHRRNVKLQNTGPTCTYFSFGFSQTFPTEFHPNRMKTLGEMAVIRIAE</sequence>
<dbReference type="EMBL" id="HBUF01284870">
    <property type="protein sequence ID" value="CAG6688074.1"/>
    <property type="molecule type" value="Transcribed_RNA"/>
</dbReference>
<accession>A0A8D8THH2</accession>
<proteinExistence type="predicted"/>